<dbReference type="RefSeq" id="WP_037444772.1">
    <property type="nucleotide sequence ID" value="NZ_JNFF01000117.1"/>
</dbReference>
<dbReference type="eggNOG" id="COG0438">
    <property type="taxonomic scope" value="Bacteria"/>
</dbReference>
<dbReference type="AlphaFoldDB" id="A0A081PBW3"/>
<reference evidence="3 4" key="1">
    <citation type="journal article" date="1992" name="Int. J. Syst. Bacteriol.">
        <title>Sphingobacterium antarcticus sp. nov. a Psychrotrophic Bacterium from the Soils of Schirmacher Oasis, Antarctica.</title>
        <authorList>
            <person name="Shivaji S."/>
            <person name="Ray M.K."/>
            <person name="Rao N.S."/>
            <person name="Saiserr L."/>
            <person name="Jagannadham M.V."/>
            <person name="Kumar G.S."/>
            <person name="Reddy G."/>
            <person name="Bhargava P.M."/>
        </authorList>
    </citation>
    <scope>NUCLEOTIDE SEQUENCE [LARGE SCALE GENOMIC DNA]</scope>
    <source>
        <strain evidence="3 4">4BY</strain>
    </source>
</reference>
<name>A0A081PBW3_9SPHI</name>
<evidence type="ECO:0000259" key="2">
    <source>
        <dbReference type="Pfam" id="PF00534"/>
    </source>
</evidence>
<gene>
    <name evidence="3" type="ORF">N180_00685</name>
</gene>
<dbReference type="Pfam" id="PF00534">
    <property type="entry name" value="Glycos_transf_1"/>
    <property type="match status" value="1"/>
</dbReference>
<dbReference type="SUPFAM" id="SSF53756">
    <property type="entry name" value="UDP-Glycosyltransferase/glycogen phosphorylase"/>
    <property type="match status" value="1"/>
</dbReference>
<evidence type="ECO:0000256" key="1">
    <source>
        <dbReference type="ARBA" id="ARBA00022679"/>
    </source>
</evidence>
<evidence type="ECO:0000313" key="4">
    <source>
        <dbReference type="Proteomes" id="UP000028007"/>
    </source>
</evidence>
<organism evidence="3 4">
    <name type="scientific">Pedobacter antarcticus 4BY</name>
    <dbReference type="NCBI Taxonomy" id="1358423"/>
    <lineage>
        <taxon>Bacteria</taxon>
        <taxon>Pseudomonadati</taxon>
        <taxon>Bacteroidota</taxon>
        <taxon>Sphingobacteriia</taxon>
        <taxon>Sphingobacteriales</taxon>
        <taxon>Sphingobacteriaceae</taxon>
        <taxon>Pedobacter</taxon>
    </lineage>
</organism>
<dbReference type="GO" id="GO:0016757">
    <property type="term" value="F:glycosyltransferase activity"/>
    <property type="evidence" value="ECO:0007669"/>
    <property type="project" value="InterPro"/>
</dbReference>
<dbReference type="InterPro" id="IPR001296">
    <property type="entry name" value="Glyco_trans_1"/>
</dbReference>
<dbReference type="CDD" id="cd03809">
    <property type="entry name" value="GT4_MtfB-like"/>
    <property type="match status" value="1"/>
</dbReference>
<dbReference type="Proteomes" id="UP000028007">
    <property type="component" value="Unassembled WGS sequence"/>
</dbReference>
<comment type="caution">
    <text evidence="3">The sequence shown here is derived from an EMBL/GenBank/DDBJ whole genome shotgun (WGS) entry which is preliminary data.</text>
</comment>
<dbReference type="PANTHER" id="PTHR46401">
    <property type="entry name" value="GLYCOSYLTRANSFERASE WBBK-RELATED"/>
    <property type="match status" value="1"/>
</dbReference>
<dbReference type="GO" id="GO:0009103">
    <property type="term" value="P:lipopolysaccharide biosynthetic process"/>
    <property type="evidence" value="ECO:0007669"/>
    <property type="project" value="TreeGrafter"/>
</dbReference>
<evidence type="ECO:0000313" key="3">
    <source>
        <dbReference type="EMBL" id="KEQ28186.1"/>
    </source>
</evidence>
<dbReference type="EMBL" id="JNFF01000117">
    <property type="protein sequence ID" value="KEQ28186.1"/>
    <property type="molecule type" value="Genomic_DNA"/>
</dbReference>
<dbReference type="OrthoDB" id="9801609at2"/>
<sequence length="374" mass="43248">MLKTQEPHTTIVVSAVNLIEGGTLTILRECLAYLSILATKENYRVVALVFKRELADYPNIEYVEIPWPKKLWVNRLWFEYVSAKRMSKKLGPVSLWLSLHDTTPNVVAERRAVYCHNPFPFYKWKWREWFFTPKIVLLAIFSKFIYKKNITKNTHVVVQQEWIREAFLQMFYLHSKQIIVASPDRPSEDNILDLSAGEENYNFVYAASPNSHKNFECLTEATEILQDLGVLGFKVSITVKGEENAYAHWLYKKWGHLSSLNFAGFMTRETLFGFYAKSHCLVFPSKVETWGLPITEFGAFDKPMLLADLPYAYETAAGCNHVAFFDPNNPQELAKLMMSLIRGDSKGLEKVQEKVKTPHAVSSWEEMFKTLLFS</sequence>
<keyword evidence="1 3" id="KW-0808">Transferase</keyword>
<dbReference type="Gene3D" id="3.40.50.2000">
    <property type="entry name" value="Glycogen Phosphorylase B"/>
    <property type="match status" value="1"/>
</dbReference>
<proteinExistence type="predicted"/>
<keyword evidence="4" id="KW-1185">Reference proteome</keyword>
<protein>
    <submittedName>
        <fullName evidence="3">Glycosyltransferase</fullName>
    </submittedName>
</protein>
<feature type="domain" description="Glycosyl transferase family 1" evidence="2">
    <location>
        <begin position="198"/>
        <end position="346"/>
    </location>
</feature>
<accession>A0A081PBW3</accession>
<dbReference type="PANTHER" id="PTHR46401:SF2">
    <property type="entry name" value="GLYCOSYLTRANSFERASE WBBK-RELATED"/>
    <property type="match status" value="1"/>
</dbReference>